<protein>
    <submittedName>
        <fullName evidence="1">Uncharacterized protein</fullName>
    </submittedName>
</protein>
<dbReference type="Proteomes" id="UP000029914">
    <property type="component" value="Plasmid pCdoos1"/>
</dbReference>
<gene>
    <name evidence="1" type="ORF">CDOO_13350</name>
</gene>
<keyword evidence="1" id="KW-0614">Plasmid</keyword>
<evidence type="ECO:0000313" key="1">
    <source>
        <dbReference type="EMBL" id="AIT62373.1"/>
    </source>
</evidence>
<reference evidence="1 2" key="1">
    <citation type="submission" date="2013-09" db="EMBL/GenBank/DDBJ databases">
        <title>Complete genome sequence of Corynebacterium doosanense CAU 212(T) (=DSM 45436(T)), isolated from activated sludge.</title>
        <authorList>
            <person name="Schaffert L."/>
            <person name="Albersmeier A."/>
            <person name="Kalinowski J."/>
            <person name="Ruckert C."/>
        </authorList>
    </citation>
    <scope>NUCLEOTIDE SEQUENCE [LARGE SCALE GENOMIC DNA]</scope>
    <source>
        <strain evidence="1 2">CAU 212</strain>
        <plasmid evidence="2">Plasmid pCdoos1</plasmid>
    </source>
</reference>
<proteinExistence type="predicted"/>
<keyword evidence="2" id="KW-1185">Reference proteome</keyword>
<accession>A0A097IJU5</accession>
<evidence type="ECO:0000313" key="2">
    <source>
        <dbReference type="Proteomes" id="UP000029914"/>
    </source>
</evidence>
<dbReference type="EMBL" id="CP006765">
    <property type="protein sequence ID" value="AIT62373.1"/>
    <property type="molecule type" value="Genomic_DNA"/>
</dbReference>
<dbReference type="AlphaFoldDB" id="A0A097IJU5"/>
<organism evidence="1 2">
    <name type="scientific">Corynebacterium doosanense CAU 212 = DSM 45436</name>
    <dbReference type="NCBI Taxonomy" id="558173"/>
    <lineage>
        <taxon>Bacteria</taxon>
        <taxon>Bacillati</taxon>
        <taxon>Actinomycetota</taxon>
        <taxon>Actinomycetes</taxon>
        <taxon>Mycobacteriales</taxon>
        <taxon>Corynebacteriaceae</taxon>
        <taxon>Corynebacterium</taxon>
    </lineage>
</organism>
<geneLocation type="plasmid" evidence="1 2">
    <name>pCdoos1</name>
</geneLocation>
<sequence>MGACGNMAELSPYALAVYKTLTDGTPAGGESIEDVRRRYEPIYECEARGRDASLARVLPDDEDAFGLPW</sequence>
<dbReference type="KEGG" id="cdo:CDOO_13350"/>
<dbReference type="HOGENOM" id="CLU_2768790_0_0_11"/>
<name>A0A097IJU5_9CORY</name>